<evidence type="ECO:0000259" key="2">
    <source>
        <dbReference type="Pfam" id="PF00534"/>
    </source>
</evidence>
<dbReference type="OrthoDB" id="9802525at2"/>
<organism evidence="3 4">
    <name type="scientific">Streptomyces cyaneochromogenes</name>
    <dbReference type="NCBI Taxonomy" id="2496836"/>
    <lineage>
        <taxon>Bacteria</taxon>
        <taxon>Bacillati</taxon>
        <taxon>Actinomycetota</taxon>
        <taxon>Actinomycetes</taxon>
        <taxon>Kitasatosporales</taxon>
        <taxon>Streptomycetaceae</taxon>
        <taxon>Streptomyces</taxon>
    </lineage>
</organism>
<dbReference type="Gene3D" id="3.40.50.2000">
    <property type="entry name" value="Glycogen Phosphorylase B"/>
    <property type="match status" value="1"/>
</dbReference>
<dbReference type="EMBL" id="CP034539">
    <property type="protein sequence ID" value="AZQ32391.1"/>
    <property type="molecule type" value="Genomic_DNA"/>
</dbReference>
<dbReference type="AlphaFoldDB" id="A0A3Q9EP33"/>
<dbReference type="Pfam" id="PF00534">
    <property type="entry name" value="Glycos_transf_1"/>
    <property type="match status" value="1"/>
</dbReference>
<sequence length="423" mass="46930">MNGELLPAVLVFNENYLPTSHGMASRVGATSFMLEAAACLEEAGVFAGVILYKRQEGLETPTLHPVIRNGMPCMEMRFHFSMPPEEIRSALAVAAMKLASEATAAGPPMLYYQTDTLLRYHPRHLPACVTHHGPFFSDFADQFSTDGAFQAFGSAEKALHIMRQQELGLAELVAGKHLFVIQHSRMQRNYLVDQGVSPAHIREVSPPIDPVSIRTARPPAELLSFVESAQLLLCTAVARLDYFKNIDLLVGASVELMDRGLPIKVLLIGGDESDRIHRNSLLRDVPAHHEGRFSATGRLARGELYSVFGTARERSVFVCTSRYETLGITPLEAALSGLSTIIPDARPIEAARFFPVDSKFEPTTSGLVKLIERLKCDDFIKRGTELRELMRDQISIPKFRKDLIQAWQGFSVMGRRSVQRGAR</sequence>
<keyword evidence="4" id="KW-1185">Reference proteome</keyword>
<evidence type="ECO:0000256" key="1">
    <source>
        <dbReference type="ARBA" id="ARBA00022679"/>
    </source>
</evidence>
<reference evidence="3 4" key="1">
    <citation type="journal article" date="2019" name="Int. J. Syst. Evol. Microbiol.">
        <title>Streptomyces cyaneochromogenes sp. nov., a blue pigment-producing actinomycete from manganese-contaminated soil.</title>
        <authorList>
            <person name="Tang X."/>
            <person name="Zhao J."/>
            <person name="Li K."/>
            <person name="Chen Z."/>
            <person name="Sun Y."/>
            <person name="Gao J."/>
        </authorList>
    </citation>
    <scope>NUCLEOTIDE SEQUENCE [LARGE SCALE GENOMIC DNA]</scope>
    <source>
        <strain evidence="3 4">MK-45</strain>
    </source>
</reference>
<dbReference type="InterPro" id="IPR001296">
    <property type="entry name" value="Glyco_trans_1"/>
</dbReference>
<evidence type="ECO:0000313" key="3">
    <source>
        <dbReference type="EMBL" id="AZQ32391.1"/>
    </source>
</evidence>
<dbReference type="GO" id="GO:0016757">
    <property type="term" value="F:glycosyltransferase activity"/>
    <property type="evidence" value="ECO:0007669"/>
    <property type="project" value="InterPro"/>
</dbReference>
<proteinExistence type="predicted"/>
<protein>
    <submittedName>
        <fullName evidence="3">Glycosyltransferase</fullName>
    </submittedName>
</protein>
<dbReference type="Proteomes" id="UP000280298">
    <property type="component" value="Chromosome"/>
</dbReference>
<keyword evidence="1 3" id="KW-0808">Transferase</keyword>
<dbReference type="RefSeq" id="WP_126388034.1">
    <property type="nucleotide sequence ID" value="NZ_CP034539.1"/>
</dbReference>
<dbReference type="KEGG" id="scya:EJ357_02110"/>
<evidence type="ECO:0000313" key="4">
    <source>
        <dbReference type="Proteomes" id="UP000280298"/>
    </source>
</evidence>
<name>A0A3Q9EP33_9ACTN</name>
<dbReference type="PANTHER" id="PTHR45947:SF3">
    <property type="entry name" value="SULFOQUINOVOSYL TRANSFERASE SQD2"/>
    <property type="match status" value="1"/>
</dbReference>
<dbReference type="SUPFAM" id="SSF53756">
    <property type="entry name" value="UDP-Glycosyltransferase/glycogen phosphorylase"/>
    <property type="match status" value="1"/>
</dbReference>
<dbReference type="InterPro" id="IPR050194">
    <property type="entry name" value="Glycosyltransferase_grp1"/>
</dbReference>
<gene>
    <name evidence="3" type="ORF">EJ357_02110</name>
</gene>
<feature type="domain" description="Glycosyl transferase family 1" evidence="2">
    <location>
        <begin position="236"/>
        <end position="344"/>
    </location>
</feature>
<dbReference type="PANTHER" id="PTHR45947">
    <property type="entry name" value="SULFOQUINOVOSYL TRANSFERASE SQD2"/>
    <property type="match status" value="1"/>
</dbReference>
<accession>A0A3Q9EP33</accession>